<gene>
    <name evidence="2" type="ORF">A5866_001969</name>
</gene>
<reference evidence="2 3" key="2">
    <citation type="submission" date="2024-03" db="EMBL/GenBank/DDBJ databases">
        <title>The Genome Sequence of Enterococcus sp. DIV0727d.</title>
        <authorList>
            <consortium name="The Broad Institute Genomics Platform"/>
            <consortium name="The Broad Institute Microbial Omics Core"/>
            <consortium name="The Broad Institute Genomic Center for Infectious Diseases"/>
            <person name="Earl A."/>
            <person name="Manson A."/>
            <person name="Gilmore M."/>
            <person name="Schwartman J."/>
            <person name="Shea T."/>
            <person name="Abouelleil A."/>
            <person name="Cao P."/>
            <person name="Chapman S."/>
            <person name="Cusick C."/>
            <person name="Young S."/>
            <person name="Neafsey D."/>
            <person name="Nusbaum C."/>
            <person name="Birren B."/>
        </authorList>
    </citation>
    <scope>NUCLEOTIDE SEQUENCE [LARGE SCALE GENOMIC DNA]</scope>
    <source>
        <strain evidence="2 3">12C11_DIV0727</strain>
    </source>
</reference>
<keyword evidence="1" id="KW-0732">Signal</keyword>
<evidence type="ECO:0000313" key="2">
    <source>
        <dbReference type="EMBL" id="WYJ86885.1"/>
    </source>
</evidence>
<protein>
    <recommendedName>
        <fullName evidence="4">WxL domain-containing protein</fullName>
    </recommendedName>
</protein>
<dbReference type="EMBL" id="CP147248">
    <property type="protein sequence ID" value="WYJ86885.1"/>
    <property type="molecule type" value="Genomic_DNA"/>
</dbReference>
<name>A0ABZ2T692_9ENTE</name>
<accession>A0ABZ2T692</accession>
<dbReference type="RefSeq" id="WP_086443652.1">
    <property type="nucleotide sequence ID" value="NZ_CP147248.1"/>
</dbReference>
<dbReference type="Proteomes" id="UP000195080">
    <property type="component" value="Chromosome"/>
</dbReference>
<feature type="chain" id="PRO_5045113309" description="WxL domain-containing protein" evidence="1">
    <location>
        <begin position="24"/>
        <end position="203"/>
    </location>
</feature>
<proteinExistence type="predicted"/>
<evidence type="ECO:0000256" key="1">
    <source>
        <dbReference type="SAM" id="SignalP"/>
    </source>
</evidence>
<feature type="signal peptide" evidence="1">
    <location>
        <begin position="1"/>
        <end position="23"/>
    </location>
</feature>
<sequence>MNKKKGTLYVLTIMGLLSSTRIAEIGGAQEITNQTQETPTMITVIDNDDGSGVDPLDPTDPNQKNLLLETVPKNYQFKTKLQGQTVTASAKANETLDVFNDRINREWSVKAQVVDNYLILARSNEKMEVTSFKMNQIELVGTGATGIVAQAAASKTAQNNTGVIKTTISDLTITFNDLNRELIAGDTLKGTISYKLYNTPNAQ</sequence>
<organism evidence="2 3">
    <name type="scientific">Candidatus Enterococcus lemimoniae</name>
    <dbReference type="NCBI Taxonomy" id="1834167"/>
    <lineage>
        <taxon>Bacteria</taxon>
        <taxon>Bacillati</taxon>
        <taxon>Bacillota</taxon>
        <taxon>Bacilli</taxon>
        <taxon>Lactobacillales</taxon>
        <taxon>Enterococcaceae</taxon>
        <taxon>Enterococcus</taxon>
    </lineage>
</organism>
<keyword evidence="3" id="KW-1185">Reference proteome</keyword>
<evidence type="ECO:0000313" key="3">
    <source>
        <dbReference type="Proteomes" id="UP000195080"/>
    </source>
</evidence>
<evidence type="ECO:0008006" key="4">
    <source>
        <dbReference type="Google" id="ProtNLM"/>
    </source>
</evidence>
<reference evidence="3" key="1">
    <citation type="submission" date="2017-05" db="EMBL/GenBank/DDBJ databases">
        <title>The Genome Sequence of EEnterococcus faecalis 9F2_4866.</title>
        <authorList>
            <consortium name="The Broad Institute Genomics Platform"/>
            <consortium name="The Broad Institute Genomic Center for Infectious Diseases"/>
            <person name="Earl A."/>
            <person name="Manson A."/>
            <person name="Schwartman J."/>
            <person name="Gilmore M."/>
            <person name="Abouelleil A."/>
            <person name="Cao P."/>
            <person name="Chapman S."/>
            <person name="Cusick C."/>
            <person name="Shea T."/>
            <person name="Young S."/>
            <person name="Neafsey D."/>
            <person name="Nusbaum C."/>
            <person name="Birren B."/>
        </authorList>
    </citation>
    <scope>NUCLEOTIDE SEQUENCE [LARGE SCALE GENOMIC DNA]</scope>
    <source>
        <strain evidence="3">12C11_DIV0727</strain>
    </source>
</reference>